<dbReference type="InterPro" id="IPR007319">
    <property type="entry name" value="WDR36/Utp21_C"/>
</dbReference>
<evidence type="ECO:0000256" key="1">
    <source>
        <dbReference type="ARBA" id="ARBA00022574"/>
    </source>
</evidence>
<dbReference type="InterPro" id="IPR011047">
    <property type="entry name" value="Quinoprotein_ADH-like_sf"/>
</dbReference>
<dbReference type="PROSITE" id="PS50294">
    <property type="entry name" value="WD_REPEATS_REGION"/>
    <property type="match status" value="1"/>
</dbReference>
<proteinExistence type="predicted"/>
<dbReference type="InParanoid" id="A5DTS2"/>
<keyword evidence="2" id="KW-0677">Repeat</keyword>
<dbReference type="Pfam" id="PF25168">
    <property type="entry name" value="Beta-prop_WDR36-Utp21_2nd"/>
    <property type="match status" value="1"/>
</dbReference>
<dbReference type="VEuPathDB" id="FungiDB:LELG_00758"/>
<evidence type="ECO:0000256" key="3">
    <source>
        <dbReference type="PROSITE-ProRule" id="PRU00221"/>
    </source>
</evidence>
<dbReference type="eggNOG" id="KOG1539">
    <property type="taxonomic scope" value="Eukaryota"/>
</dbReference>
<dbReference type="AlphaFoldDB" id="A5DTS2"/>
<evidence type="ECO:0000313" key="8">
    <source>
        <dbReference type="Proteomes" id="UP000001996"/>
    </source>
</evidence>
<dbReference type="SUPFAM" id="SSF69322">
    <property type="entry name" value="Tricorn protease domain 2"/>
    <property type="match status" value="1"/>
</dbReference>
<evidence type="ECO:0000259" key="5">
    <source>
        <dbReference type="Pfam" id="PF04192"/>
    </source>
</evidence>
<reference evidence="7 8" key="1">
    <citation type="journal article" date="2009" name="Nature">
        <title>Evolution of pathogenicity and sexual reproduction in eight Candida genomes.</title>
        <authorList>
            <person name="Butler G."/>
            <person name="Rasmussen M.D."/>
            <person name="Lin M.F."/>
            <person name="Santos M.A."/>
            <person name="Sakthikumar S."/>
            <person name="Munro C.A."/>
            <person name="Rheinbay E."/>
            <person name="Grabherr M."/>
            <person name="Forche A."/>
            <person name="Reedy J.L."/>
            <person name="Agrafioti I."/>
            <person name="Arnaud M.B."/>
            <person name="Bates S."/>
            <person name="Brown A.J."/>
            <person name="Brunke S."/>
            <person name="Costanzo M.C."/>
            <person name="Fitzpatrick D.A."/>
            <person name="de Groot P.W."/>
            <person name="Harris D."/>
            <person name="Hoyer L.L."/>
            <person name="Hube B."/>
            <person name="Klis F.M."/>
            <person name="Kodira C."/>
            <person name="Lennard N."/>
            <person name="Logue M.E."/>
            <person name="Martin R."/>
            <person name="Neiman A.M."/>
            <person name="Nikolaou E."/>
            <person name="Quail M.A."/>
            <person name="Quinn J."/>
            <person name="Santos M.C."/>
            <person name="Schmitzberger F.F."/>
            <person name="Sherlock G."/>
            <person name="Shah P."/>
            <person name="Silverstein K.A."/>
            <person name="Skrzypek M.S."/>
            <person name="Soll D."/>
            <person name="Staggs R."/>
            <person name="Stansfield I."/>
            <person name="Stumpf M.P."/>
            <person name="Sudbery P.E."/>
            <person name="Srikantha T."/>
            <person name="Zeng Q."/>
            <person name="Berman J."/>
            <person name="Berriman M."/>
            <person name="Heitman J."/>
            <person name="Gow N.A."/>
            <person name="Lorenz M.C."/>
            <person name="Birren B.W."/>
            <person name="Kellis M."/>
            <person name="Cuomo C.A."/>
        </authorList>
    </citation>
    <scope>NUCLEOTIDE SEQUENCE [LARGE SCALE GENOMIC DNA]</scope>
    <source>
        <strain evidence="8">ATCC 11503 / BCRC 21390 / CBS 2605 / JCM 1781 / NBRC 1676 / NRRL YB-4239</strain>
    </source>
</reference>
<dbReference type="InterPro" id="IPR059157">
    <property type="entry name" value="WDR36-Utp21_N"/>
</dbReference>
<dbReference type="PROSITE" id="PS00678">
    <property type="entry name" value="WD_REPEATS_1"/>
    <property type="match status" value="1"/>
</dbReference>
<dbReference type="OrthoDB" id="10250769at2759"/>
<dbReference type="PROSITE" id="PS50082">
    <property type="entry name" value="WD_REPEATS_2"/>
    <property type="match status" value="1"/>
</dbReference>
<dbReference type="Proteomes" id="UP000001996">
    <property type="component" value="Unassembled WGS sequence"/>
</dbReference>
<evidence type="ECO:0000256" key="2">
    <source>
        <dbReference type="ARBA" id="ARBA00022737"/>
    </source>
</evidence>
<dbReference type="OMA" id="CIYAWRA"/>
<dbReference type="Pfam" id="PF04192">
    <property type="entry name" value="Utp21"/>
    <property type="match status" value="1"/>
</dbReference>
<name>A5DTS2_LODEL</name>
<dbReference type="GO" id="GO:0032040">
    <property type="term" value="C:small-subunit processome"/>
    <property type="evidence" value="ECO:0007669"/>
    <property type="project" value="EnsemblFungi"/>
</dbReference>
<dbReference type="InterPro" id="IPR019775">
    <property type="entry name" value="WD40_repeat_CS"/>
</dbReference>
<sequence length="971" mass="106540">MVDVIEKKRKKVSLNGVDSKKLSKPSKIFSPFRVLGNVTDATPFAIGTLGSTFYAVTSVGRSFQIYDLATLHLLFVSQKQTKSKITCFATHYHYVFAASGNEIGVYKRGKLEYTLRCETDDVITHLCYFGEYLIASVGNGDLYVFKKRQEQPGSESYKFPTELYTVIKHVNVDVDGEIVGLIHPPTYLNKVIVATSGHIVIVNVRSGKLLYKSPFHQFDGESITTIESAPVLDLVAVGTSVGNVYIYNLRKGAIIGEKIVTSGAEVSSKVTSLSFRTDGSPHLVAALNNGDLYFHDLNKNARIHTLRNAHKEAHGGVSKAQFLNGQPIVLTNGGDNHLKEFVFDPSLTTTNSSIISPPRHLRSRGGHSAPPTAILFPEEDKTHFLLSASRDRSFWNFSLRKDAQAQEYSQRLHKSKDGKRQAGQVASLKEKFPEITAISSSEARVGDWENILTAHKDEPFARTWDSSTKRVGRHVLNTVDKGMCKAVCISQCGNFGLVGSALGGIGVYNLQSGLLRKKYLLHKQSVTGLAIDGMNRKMVSCGLDGIVGFYDFGKSKYLGKLDLEAPITSMVYHNQSDLVACALDDLSIVVIDVTTQKVVRVLYGHSNRISGLDFSPDGRWIVSVSLDSTLRTWDLPTGGCIDGVVLPVVATSVKFSPLGDVIATTHVSGNGISLWTNRAQFKPVSTRHVDETEFSTILLPNASGDGGASMLEGALDADEDEEDGNNEFSFGKYESKEQITPDLITLSSGSRTKFNTLLYLDTIKQRNKPIEAPKKPERAPFFLGLTGEAVGDRASVAEGKTQPKPLGGSSEENIGWNEENVGSGVDGEQNSKLLQLKFENGAVPSFESEFTKSLRIAGTTDNYDAFVKYLVGLPPAAMDLEIRSLNSQPPLTEMVYFVKALISALKSKQNFELVETIFSMFLKVHGDVIHQFENIDNLHDALADYSSINSDMNEEIETTIKYCSSIINFIR</sequence>
<feature type="region of interest" description="Disordered" evidence="4">
    <location>
        <begin position="796"/>
        <end position="825"/>
    </location>
</feature>
<dbReference type="InterPro" id="IPR001680">
    <property type="entry name" value="WD40_rpt"/>
</dbReference>
<gene>
    <name evidence="7" type="ORF">LELG_00758</name>
</gene>
<evidence type="ECO:0000256" key="4">
    <source>
        <dbReference type="SAM" id="MobiDB-lite"/>
    </source>
</evidence>
<dbReference type="SMART" id="SM00320">
    <property type="entry name" value="WD40"/>
    <property type="match status" value="9"/>
</dbReference>
<dbReference type="Pfam" id="PF25171">
    <property type="entry name" value="Beta-prop_WDR36-Utp21_1st"/>
    <property type="match status" value="1"/>
</dbReference>
<dbReference type="Gene3D" id="2.130.10.10">
    <property type="entry name" value="YVTN repeat-like/Quinoprotein amine dehydrogenase"/>
    <property type="match status" value="2"/>
</dbReference>
<dbReference type="FunCoup" id="A5DTS2">
    <property type="interactions" value="1119"/>
</dbReference>
<keyword evidence="1 3" id="KW-0853">WD repeat</keyword>
<accession>A5DTS2</accession>
<dbReference type="SUPFAM" id="SSF50998">
    <property type="entry name" value="Quinoprotein alcohol dehydrogenase-like"/>
    <property type="match status" value="1"/>
</dbReference>
<dbReference type="GO" id="GO:0034388">
    <property type="term" value="C:Pwp2p-containing subcomplex of 90S preribosome"/>
    <property type="evidence" value="ECO:0007669"/>
    <property type="project" value="TreeGrafter"/>
</dbReference>
<dbReference type="PANTHER" id="PTHR22840">
    <property type="entry name" value="WD REPEAT-CONTAINING PROTEIN 36"/>
    <property type="match status" value="1"/>
</dbReference>
<organism evidence="7 8">
    <name type="scientific">Lodderomyces elongisporus (strain ATCC 11503 / CBS 2605 / JCM 1781 / NBRC 1676 / NRRL YB-4239)</name>
    <name type="common">Yeast</name>
    <name type="synonym">Saccharomyces elongisporus</name>
    <dbReference type="NCBI Taxonomy" id="379508"/>
    <lineage>
        <taxon>Eukaryota</taxon>
        <taxon>Fungi</taxon>
        <taxon>Dikarya</taxon>
        <taxon>Ascomycota</taxon>
        <taxon>Saccharomycotina</taxon>
        <taxon>Pichiomycetes</taxon>
        <taxon>Debaryomycetaceae</taxon>
        <taxon>Candida/Lodderomyces clade</taxon>
        <taxon>Lodderomyces</taxon>
    </lineage>
</organism>
<protein>
    <submittedName>
        <fullName evidence="7">Uncharacterized protein</fullName>
    </submittedName>
</protein>
<dbReference type="EMBL" id="CH981524">
    <property type="protein sequence ID" value="EDK42580.1"/>
    <property type="molecule type" value="Genomic_DNA"/>
</dbReference>
<dbReference type="HOGENOM" id="CLU_002774_2_0_1"/>
<evidence type="ECO:0000313" key="7">
    <source>
        <dbReference type="EMBL" id="EDK42580.1"/>
    </source>
</evidence>
<dbReference type="GeneID" id="5234989"/>
<dbReference type="FunFam" id="2.130.10.10:FF:000410">
    <property type="entry name" value="U3 small nucleolar RNA-associated protein 21"/>
    <property type="match status" value="1"/>
</dbReference>
<feature type="region of interest" description="Disordered" evidence="4">
    <location>
        <begin position="353"/>
        <end position="373"/>
    </location>
</feature>
<dbReference type="KEGG" id="lel:PVL30_000728"/>
<feature type="repeat" description="WD" evidence="3">
    <location>
        <begin position="602"/>
        <end position="643"/>
    </location>
</feature>
<dbReference type="InterPro" id="IPR015943">
    <property type="entry name" value="WD40/YVTN_repeat-like_dom_sf"/>
</dbReference>
<dbReference type="PANTHER" id="PTHR22840:SF12">
    <property type="entry name" value="WD REPEAT-CONTAINING PROTEIN 36"/>
    <property type="match status" value="1"/>
</dbReference>
<evidence type="ECO:0000259" key="6">
    <source>
        <dbReference type="Pfam" id="PF25171"/>
    </source>
</evidence>
<feature type="domain" description="WDR36/Utp21 N-terminal" evidence="6">
    <location>
        <begin position="56"/>
        <end position="344"/>
    </location>
</feature>
<dbReference type="STRING" id="379508.A5DTS2"/>
<feature type="domain" description="WDR36/Utp21 C-terminal" evidence="5">
    <location>
        <begin position="737"/>
        <end position="971"/>
    </location>
</feature>
<dbReference type="GO" id="GO:0006364">
    <property type="term" value="P:rRNA processing"/>
    <property type="evidence" value="ECO:0007669"/>
    <property type="project" value="InterPro"/>
</dbReference>
<keyword evidence="8" id="KW-1185">Reference proteome</keyword>